<name>A0A8S9NSV7_BRACR</name>
<evidence type="ECO:0000313" key="3">
    <source>
        <dbReference type="Proteomes" id="UP000712600"/>
    </source>
</evidence>
<proteinExistence type="predicted"/>
<evidence type="ECO:0000256" key="1">
    <source>
        <dbReference type="SAM" id="MobiDB-lite"/>
    </source>
</evidence>
<dbReference type="Proteomes" id="UP000712600">
    <property type="component" value="Unassembled WGS sequence"/>
</dbReference>
<sequence length="195" mass="22130">MSHLSLSKDVKTSPEVQKDTISTSLLRSKVVHDLSPRDKEILNPKEEEPSSQGGTNESYMLTEVPRKEPDHKHSHESPHKCQPKIELSVVQMPRLKVSFSDLKMPKTLDNPGIMHLSLPKSFDPGIRQEEFHNNQGQKLQRMQQTKTSYLKKKIILQLVEAIKVAKKKASKTFHQIILLLGGSTPKRIRNVATTI</sequence>
<feature type="compositionally biased region" description="Basic and acidic residues" evidence="1">
    <location>
        <begin position="30"/>
        <end position="48"/>
    </location>
</feature>
<comment type="caution">
    <text evidence="2">The sequence shown here is derived from an EMBL/GenBank/DDBJ whole genome shotgun (WGS) entry which is preliminary data.</text>
</comment>
<protein>
    <submittedName>
        <fullName evidence="2">Uncharacterized protein</fullName>
    </submittedName>
</protein>
<reference evidence="2" key="1">
    <citation type="submission" date="2019-12" db="EMBL/GenBank/DDBJ databases">
        <title>Genome sequencing and annotation of Brassica cretica.</title>
        <authorList>
            <person name="Studholme D.J."/>
            <person name="Sarris P."/>
        </authorList>
    </citation>
    <scope>NUCLEOTIDE SEQUENCE</scope>
    <source>
        <strain evidence="2">PFS-109/04</strain>
        <tissue evidence="2">Leaf</tissue>
    </source>
</reference>
<dbReference type="EMBL" id="QGKX02001621">
    <property type="protein sequence ID" value="KAF3505097.1"/>
    <property type="molecule type" value="Genomic_DNA"/>
</dbReference>
<feature type="compositionally biased region" description="Basic and acidic residues" evidence="1">
    <location>
        <begin position="1"/>
        <end position="18"/>
    </location>
</feature>
<organism evidence="2 3">
    <name type="scientific">Brassica cretica</name>
    <name type="common">Mustard</name>
    <dbReference type="NCBI Taxonomy" id="69181"/>
    <lineage>
        <taxon>Eukaryota</taxon>
        <taxon>Viridiplantae</taxon>
        <taxon>Streptophyta</taxon>
        <taxon>Embryophyta</taxon>
        <taxon>Tracheophyta</taxon>
        <taxon>Spermatophyta</taxon>
        <taxon>Magnoliopsida</taxon>
        <taxon>eudicotyledons</taxon>
        <taxon>Gunneridae</taxon>
        <taxon>Pentapetalae</taxon>
        <taxon>rosids</taxon>
        <taxon>malvids</taxon>
        <taxon>Brassicales</taxon>
        <taxon>Brassicaceae</taxon>
        <taxon>Brassiceae</taxon>
        <taxon>Brassica</taxon>
    </lineage>
</organism>
<accession>A0A8S9NSV7</accession>
<dbReference type="AlphaFoldDB" id="A0A8S9NSV7"/>
<evidence type="ECO:0000313" key="2">
    <source>
        <dbReference type="EMBL" id="KAF3505097.1"/>
    </source>
</evidence>
<gene>
    <name evidence="2" type="ORF">F2Q69_00040908</name>
</gene>
<feature type="region of interest" description="Disordered" evidence="1">
    <location>
        <begin position="1"/>
        <end position="58"/>
    </location>
</feature>